<dbReference type="OrthoDB" id="7862812at2"/>
<dbReference type="RefSeq" id="WP_105737688.1">
    <property type="nucleotide sequence ID" value="NZ_PVBT01000009.1"/>
</dbReference>
<organism evidence="1 2">
    <name type="scientific">Phyllobacterium myrsinacearum</name>
    <dbReference type="NCBI Taxonomy" id="28101"/>
    <lineage>
        <taxon>Bacteria</taxon>
        <taxon>Pseudomonadati</taxon>
        <taxon>Pseudomonadota</taxon>
        <taxon>Alphaproteobacteria</taxon>
        <taxon>Hyphomicrobiales</taxon>
        <taxon>Phyllobacteriaceae</taxon>
        <taxon>Phyllobacterium</taxon>
    </lineage>
</organism>
<name>A0A2S9JAZ2_9HYPH</name>
<keyword evidence="2" id="KW-1185">Reference proteome</keyword>
<dbReference type="SUPFAM" id="SSF55729">
    <property type="entry name" value="Acyl-CoA N-acyltransferases (Nat)"/>
    <property type="match status" value="1"/>
</dbReference>
<dbReference type="Proteomes" id="UP000238563">
    <property type="component" value="Unassembled WGS sequence"/>
</dbReference>
<sequence length="165" mass="18130">MTQQTSTINVRLPKDEDWASFYQLVRKHHARTVFADIPFSEKKYAAIEHQARNPAPHQCLIVAEAKGKVVGLAWITAGEYALGDGGVMTTTHLLAVDAEECGPFLSAKVFKRLLRGIVIWSRSRNARQVLVHVSTGTAIKQTDRLLRSSGAICIGGSYLLAVNET</sequence>
<dbReference type="InterPro" id="IPR016181">
    <property type="entry name" value="Acyl_CoA_acyltransferase"/>
</dbReference>
<dbReference type="EMBL" id="PVBT01000009">
    <property type="protein sequence ID" value="PRD49958.1"/>
    <property type="molecule type" value="Genomic_DNA"/>
</dbReference>
<accession>A0A2S9JAZ2</accession>
<dbReference type="Gene3D" id="3.40.630.30">
    <property type="match status" value="1"/>
</dbReference>
<dbReference type="AlphaFoldDB" id="A0A2S9JAZ2"/>
<proteinExistence type="predicted"/>
<reference evidence="1 2" key="1">
    <citation type="submission" date="2018-02" db="EMBL/GenBank/DDBJ databases">
        <title>The draft genome of Phyllobacterium myrsinacearum DSM5892.</title>
        <authorList>
            <person name="Li L."/>
            <person name="Liu L."/>
            <person name="Zhang X."/>
            <person name="Wang T."/>
        </authorList>
    </citation>
    <scope>NUCLEOTIDE SEQUENCE [LARGE SCALE GENOMIC DNA]</scope>
    <source>
        <strain evidence="1 2">DSM 5892</strain>
    </source>
</reference>
<evidence type="ECO:0008006" key="3">
    <source>
        <dbReference type="Google" id="ProtNLM"/>
    </source>
</evidence>
<evidence type="ECO:0000313" key="1">
    <source>
        <dbReference type="EMBL" id="PRD49958.1"/>
    </source>
</evidence>
<evidence type="ECO:0000313" key="2">
    <source>
        <dbReference type="Proteomes" id="UP000238563"/>
    </source>
</evidence>
<protein>
    <recommendedName>
        <fullName evidence="3">N-acetyltransferase domain-containing protein</fullName>
    </recommendedName>
</protein>
<comment type="caution">
    <text evidence="1">The sequence shown here is derived from an EMBL/GenBank/DDBJ whole genome shotgun (WGS) entry which is preliminary data.</text>
</comment>
<gene>
    <name evidence="1" type="ORF">C5750_24370</name>
</gene>